<sequence length="283" mass="31785">MKKILFLVILALPLVYSCKNNELVRINVLSFNIRYDNPDDSLNNWKYRRDFASEMIRFYGADIIGAQEVLKNQLDDLDNALPGFSYIGVGRLDGKEDGEFAPIFYNSGRFSVLESGHFWLSETPEIPGSKGWDAACERIVTWAVFKDKPSGKSFAFYNTHFDHVGETAQQESAIMLLAHIRENVKGIPVVLTGDFNVIPGSEAVNTLLSGDLLVEAGNISGINYGPSWTFHDFGRVPLKDRVKIDYMFVSQPIKVESYASISEQKDSVYLSDHNPVFAKLVLQ</sequence>
<gene>
    <name evidence="2" type="ORF">TBC1_11583</name>
</gene>
<keyword evidence="3" id="KW-1185">Reference proteome</keyword>
<evidence type="ECO:0000259" key="1">
    <source>
        <dbReference type="Pfam" id="PF03372"/>
    </source>
</evidence>
<feature type="domain" description="Endonuclease/exonuclease/phosphatase" evidence="1">
    <location>
        <begin position="29"/>
        <end position="273"/>
    </location>
</feature>
<keyword evidence="2" id="KW-0269">Exonuclease</keyword>
<keyword evidence="2" id="KW-0540">Nuclease</keyword>
<evidence type="ECO:0000313" key="3">
    <source>
        <dbReference type="Proteomes" id="UP000053091"/>
    </source>
</evidence>
<dbReference type="PANTHER" id="PTHR12121">
    <property type="entry name" value="CARBON CATABOLITE REPRESSOR PROTEIN 4"/>
    <property type="match status" value="1"/>
</dbReference>
<dbReference type="InterPro" id="IPR005135">
    <property type="entry name" value="Endo/exonuclease/phosphatase"/>
</dbReference>
<dbReference type="GO" id="GO:0000175">
    <property type="term" value="F:3'-5'-RNA exonuclease activity"/>
    <property type="evidence" value="ECO:0007669"/>
    <property type="project" value="TreeGrafter"/>
</dbReference>
<dbReference type="AlphaFoldDB" id="A0A0S7BZK7"/>
<dbReference type="PATRIC" id="fig|1678841.3.peg.663"/>
<accession>A0A0S7BZK7</accession>
<dbReference type="STRING" id="1678841.TBC1_11583"/>
<evidence type="ECO:0000313" key="2">
    <source>
        <dbReference type="EMBL" id="GAP42454.1"/>
    </source>
</evidence>
<dbReference type="Gene3D" id="3.60.10.10">
    <property type="entry name" value="Endonuclease/exonuclease/phosphatase"/>
    <property type="match status" value="1"/>
</dbReference>
<reference evidence="2" key="1">
    <citation type="journal article" date="2015" name="Genome Announc.">
        <title>Draft Genome Sequence of Bacteroidales Strain TBC1, a Novel Isolate from a Methanogenic Wastewater Treatment System.</title>
        <authorList>
            <person name="Tourlousse D.M."/>
            <person name="Matsuura N."/>
            <person name="Sun L."/>
            <person name="Toyonaga M."/>
            <person name="Kuroda K."/>
            <person name="Ohashi A."/>
            <person name="Cruz R."/>
            <person name="Yamaguchi T."/>
            <person name="Sekiguchi Y."/>
        </authorList>
    </citation>
    <scope>NUCLEOTIDE SEQUENCE [LARGE SCALE GENOMIC DNA]</scope>
    <source>
        <strain evidence="2">TBC1</strain>
    </source>
</reference>
<dbReference type="GO" id="GO:0004519">
    <property type="term" value="F:endonuclease activity"/>
    <property type="evidence" value="ECO:0007669"/>
    <property type="project" value="UniProtKB-KW"/>
</dbReference>
<dbReference type="OrthoDB" id="9793162at2"/>
<dbReference type="CDD" id="cd09083">
    <property type="entry name" value="EEP-1"/>
    <property type="match status" value="1"/>
</dbReference>
<dbReference type="SUPFAM" id="SSF56219">
    <property type="entry name" value="DNase I-like"/>
    <property type="match status" value="1"/>
</dbReference>
<name>A0A0S7BZK7_9BACT</name>
<dbReference type="InterPro" id="IPR036691">
    <property type="entry name" value="Endo/exonu/phosph_ase_sf"/>
</dbReference>
<dbReference type="Pfam" id="PF03372">
    <property type="entry name" value="Exo_endo_phos"/>
    <property type="match status" value="1"/>
</dbReference>
<dbReference type="InterPro" id="IPR050410">
    <property type="entry name" value="CCR4/nocturin_mRNA_transcr"/>
</dbReference>
<dbReference type="RefSeq" id="WP_062038229.1">
    <property type="nucleotide sequence ID" value="NZ_DF968182.1"/>
</dbReference>
<dbReference type="PANTHER" id="PTHR12121:SF36">
    <property type="entry name" value="ENDONUCLEASE_EXONUCLEASE_PHOSPHATASE DOMAIN-CONTAINING PROTEIN"/>
    <property type="match status" value="1"/>
</dbReference>
<keyword evidence="2" id="KW-0255">Endonuclease</keyword>
<dbReference type="PROSITE" id="PS51257">
    <property type="entry name" value="PROKAR_LIPOPROTEIN"/>
    <property type="match status" value="1"/>
</dbReference>
<proteinExistence type="predicted"/>
<dbReference type="Proteomes" id="UP000053091">
    <property type="component" value="Unassembled WGS sequence"/>
</dbReference>
<protein>
    <submittedName>
        <fullName evidence="2">Metal-dependent hydrolase, endonuclease/exonuclease/phosphatase family</fullName>
    </submittedName>
</protein>
<keyword evidence="2" id="KW-0378">Hydrolase</keyword>
<dbReference type="EMBL" id="DF968182">
    <property type="protein sequence ID" value="GAP42454.1"/>
    <property type="molecule type" value="Genomic_DNA"/>
</dbReference>
<organism evidence="2">
    <name type="scientific">Lentimicrobium saccharophilum</name>
    <dbReference type="NCBI Taxonomy" id="1678841"/>
    <lineage>
        <taxon>Bacteria</taxon>
        <taxon>Pseudomonadati</taxon>
        <taxon>Bacteroidota</taxon>
        <taxon>Bacteroidia</taxon>
        <taxon>Bacteroidales</taxon>
        <taxon>Lentimicrobiaceae</taxon>
        <taxon>Lentimicrobium</taxon>
    </lineage>
</organism>